<name>A0A1Y2D9V3_9PEZI</name>
<evidence type="ECO:0000256" key="1">
    <source>
        <dbReference type="SAM" id="MobiDB-lite"/>
    </source>
</evidence>
<dbReference type="InParanoid" id="A0A1Y2D9V3"/>
<dbReference type="EMBL" id="MCFJ01000027">
    <property type="protein sequence ID" value="ORY55455.1"/>
    <property type="molecule type" value="Genomic_DNA"/>
</dbReference>
<dbReference type="RefSeq" id="XP_040709602.1">
    <property type="nucleotide sequence ID" value="XM_040864934.1"/>
</dbReference>
<proteinExistence type="predicted"/>
<sequence>MEQDSATNEARDENGTSETKKKRKKNPEKGIYQAWRFLDKLSRKSSTATVLGSSGWGQAALYGLDATAVVSIRSFTNPTCGRDENSSPVNSFTAEKGPQLHLEDTLNYTTYDSTIADFETQLQRLASWDRGVAVDVLHMQLLAHKWGTDHSTIYVMHLGSGPWHQAVPLPIDERRVGLPETG</sequence>
<dbReference type="GeneID" id="63781146"/>
<keyword evidence="3" id="KW-1185">Reference proteome</keyword>
<reference evidence="2 3" key="1">
    <citation type="submission" date="2016-07" db="EMBL/GenBank/DDBJ databases">
        <title>Pervasive Adenine N6-methylation of Active Genes in Fungi.</title>
        <authorList>
            <consortium name="DOE Joint Genome Institute"/>
            <person name="Mondo S.J."/>
            <person name="Dannebaum R.O."/>
            <person name="Kuo R.C."/>
            <person name="Labutti K."/>
            <person name="Haridas S."/>
            <person name="Kuo A."/>
            <person name="Salamov A."/>
            <person name="Ahrendt S.R."/>
            <person name="Lipzen A."/>
            <person name="Sullivan W."/>
            <person name="Andreopoulos W.B."/>
            <person name="Clum A."/>
            <person name="Lindquist E."/>
            <person name="Daum C."/>
            <person name="Ramamoorthy G.K."/>
            <person name="Gryganskyi A."/>
            <person name="Culley D."/>
            <person name="Magnuson J.K."/>
            <person name="James T.Y."/>
            <person name="O'Malley M.A."/>
            <person name="Stajich J.E."/>
            <person name="Spatafora J.W."/>
            <person name="Visel A."/>
            <person name="Grigoriev I.V."/>
        </authorList>
    </citation>
    <scope>NUCLEOTIDE SEQUENCE [LARGE SCALE GENOMIC DNA]</scope>
    <source>
        <strain evidence="2 3">CBS 129021</strain>
    </source>
</reference>
<feature type="region of interest" description="Disordered" evidence="1">
    <location>
        <begin position="1"/>
        <end position="28"/>
    </location>
</feature>
<dbReference type="Proteomes" id="UP000193689">
    <property type="component" value="Unassembled WGS sequence"/>
</dbReference>
<accession>A0A1Y2D9V3</accession>
<evidence type="ECO:0000313" key="2">
    <source>
        <dbReference type="EMBL" id="ORY55455.1"/>
    </source>
</evidence>
<dbReference type="AlphaFoldDB" id="A0A1Y2D9V3"/>
<organism evidence="2 3">
    <name type="scientific">Pseudomassariella vexata</name>
    <dbReference type="NCBI Taxonomy" id="1141098"/>
    <lineage>
        <taxon>Eukaryota</taxon>
        <taxon>Fungi</taxon>
        <taxon>Dikarya</taxon>
        <taxon>Ascomycota</taxon>
        <taxon>Pezizomycotina</taxon>
        <taxon>Sordariomycetes</taxon>
        <taxon>Xylariomycetidae</taxon>
        <taxon>Amphisphaeriales</taxon>
        <taxon>Pseudomassariaceae</taxon>
        <taxon>Pseudomassariella</taxon>
    </lineage>
</organism>
<gene>
    <name evidence="2" type="ORF">BCR38DRAFT_506077</name>
</gene>
<evidence type="ECO:0000313" key="3">
    <source>
        <dbReference type="Proteomes" id="UP000193689"/>
    </source>
</evidence>
<comment type="caution">
    <text evidence="2">The sequence shown here is derived from an EMBL/GenBank/DDBJ whole genome shotgun (WGS) entry which is preliminary data.</text>
</comment>
<protein>
    <submittedName>
        <fullName evidence="2">Uncharacterized protein</fullName>
    </submittedName>
</protein>